<dbReference type="Proteomes" id="UP000242444">
    <property type="component" value="Unassembled WGS sequence"/>
</dbReference>
<dbReference type="InterPro" id="IPR011006">
    <property type="entry name" value="CheY-like_superfamily"/>
</dbReference>
<feature type="region of interest" description="Disordered" evidence="1">
    <location>
        <begin position="1"/>
        <end position="33"/>
    </location>
</feature>
<dbReference type="InterPro" id="IPR005561">
    <property type="entry name" value="ANTAR"/>
</dbReference>
<dbReference type="PROSITE" id="PS50921">
    <property type="entry name" value="ANTAR"/>
    <property type="match status" value="1"/>
</dbReference>
<dbReference type="GO" id="GO:0003723">
    <property type="term" value="F:RNA binding"/>
    <property type="evidence" value="ECO:0007669"/>
    <property type="project" value="InterPro"/>
</dbReference>
<keyword evidence="4" id="KW-1185">Reference proteome</keyword>
<dbReference type="AlphaFoldDB" id="A0A263CVH3"/>
<organism evidence="3 4">
    <name type="scientific">Amycolatopsis antarctica</name>
    <dbReference type="NCBI Taxonomy" id="1854586"/>
    <lineage>
        <taxon>Bacteria</taxon>
        <taxon>Bacillati</taxon>
        <taxon>Actinomycetota</taxon>
        <taxon>Actinomycetes</taxon>
        <taxon>Pseudonocardiales</taxon>
        <taxon>Pseudonocardiaceae</taxon>
        <taxon>Amycolatopsis</taxon>
    </lineage>
</organism>
<dbReference type="Pfam" id="PF03861">
    <property type="entry name" value="ANTAR"/>
    <property type="match status" value="1"/>
</dbReference>
<dbReference type="EMBL" id="NKYE01000024">
    <property type="protein sequence ID" value="OZM70123.1"/>
    <property type="molecule type" value="Genomic_DNA"/>
</dbReference>
<name>A0A263CVH3_9PSEU</name>
<gene>
    <name evidence="3" type="ORF">CFN78_27015</name>
</gene>
<feature type="compositionally biased region" description="Low complexity" evidence="1">
    <location>
        <begin position="266"/>
        <end position="280"/>
    </location>
</feature>
<dbReference type="Gene3D" id="1.10.10.10">
    <property type="entry name" value="Winged helix-like DNA-binding domain superfamily/Winged helix DNA-binding domain"/>
    <property type="match status" value="1"/>
</dbReference>
<reference evidence="3 4" key="1">
    <citation type="submission" date="2017-07" db="EMBL/GenBank/DDBJ databases">
        <title>Amycolatopsis antarcticus sp. nov., isolated from the surface of an Antarcticus brown macroalga.</title>
        <authorList>
            <person name="Wang J."/>
            <person name="Leiva S."/>
            <person name="Huang J."/>
            <person name="Huang Y."/>
        </authorList>
    </citation>
    <scope>NUCLEOTIDE SEQUENCE [LARGE SCALE GENOMIC DNA]</scope>
    <source>
        <strain evidence="3 4">AU-G6</strain>
    </source>
</reference>
<proteinExistence type="predicted"/>
<protein>
    <recommendedName>
        <fullName evidence="2">ANTAR domain-containing protein</fullName>
    </recommendedName>
</protein>
<feature type="domain" description="ANTAR" evidence="2">
    <location>
        <begin position="188"/>
        <end position="249"/>
    </location>
</feature>
<feature type="region of interest" description="Disordered" evidence="1">
    <location>
        <begin position="253"/>
        <end position="280"/>
    </location>
</feature>
<dbReference type="SMART" id="SM01012">
    <property type="entry name" value="ANTAR"/>
    <property type="match status" value="1"/>
</dbReference>
<dbReference type="InParanoid" id="A0A263CVH3"/>
<evidence type="ECO:0000313" key="3">
    <source>
        <dbReference type="EMBL" id="OZM70123.1"/>
    </source>
</evidence>
<dbReference type="SUPFAM" id="SSF52172">
    <property type="entry name" value="CheY-like"/>
    <property type="match status" value="1"/>
</dbReference>
<dbReference type="InterPro" id="IPR036388">
    <property type="entry name" value="WH-like_DNA-bd_sf"/>
</dbReference>
<evidence type="ECO:0000313" key="4">
    <source>
        <dbReference type="Proteomes" id="UP000242444"/>
    </source>
</evidence>
<feature type="compositionally biased region" description="Low complexity" evidence="1">
    <location>
        <begin position="1"/>
        <end position="13"/>
    </location>
</feature>
<accession>A0A263CVH3</accession>
<evidence type="ECO:0000259" key="2">
    <source>
        <dbReference type="PROSITE" id="PS50921"/>
    </source>
</evidence>
<sequence>MSDPAVPRAAVPHPAGPDPAGSGSRAQVADNGRGANGAVPAGFGIGPELLDRLLHYLHGSVDGCLGAGLSTSAKDSHPVCSAGIAEEIDPLQWKLGTGPTLRAALENESTFSSDLATDDRFPALAAAVAERTDLPETIAVVAVSGSWNDEGPIVLTVYLDHPPCPADLLAVEEIEPVLAMAAAVVEYCSEEMLRADQLVTMVEHRRIIEQAKGMVMAVRGCDATTAFRSLVVASQHFNVKLRDLAVATVEEVGGAPAEGPPQDAIGGAPPRSPDAAARGAARRMWAALREN</sequence>
<comment type="caution">
    <text evidence="3">The sequence shown here is derived from an EMBL/GenBank/DDBJ whole genome shotgun (WGS) entry which is preliminary data.</text>
</comment>
<evidence type="ECO:0000256" key="1">
    <source>
        <dbReference type="SAM" id="MobiDB-lite"/>
    </source>
</evidence>